<dbReference type="InterPro" id="IPR009061">
    <property type="entry name" value="DNA-bd_dom_put_sf"/>
</dbReference>
<reference evidence="6" key="1">
    <citation type="submission" date="2021-03" db="EMBL/GenBank/DDBJ databases">
        <title>Leucobacter chromiisoli sp. nov., isolated from chromium-containing soil of chemical plant.</title>
        <authorList>
            <person name="Xu Z."/>
        </authorList>
    </citation>
    <scope>NUCLEOTIDE SEQUENCE</scope>
    <source>
        <strain evidence="6">S27</strain>
    </source>
</reference>
<evidence type="ECO:0000313" key="7">
    <source>
        <dbReference type="Proteomes" id="UP000664382"/>
    </source>
</evidence>
<dbReference type="GO" id="GO:0003700">
    <property type="term" value="F:DNA-binding transcription factor activity"/>
    <property type="evidence" value="ECO:0007669"/>
    <property type="project" value="InterPro"/>
</dbReference>
<evidence type="ECO:0000256" key="4">
    <source>
        <dbReference type="ARBA" id="ARBA00023163"/>
    </source>
</evidence>
<dbReference type="SUPFAM" id="SSF46955">
    <property type="entry name" value="Putative DNA-binding domain"/>
    <property type="match status" value="1"/>
</dbReference>
<name>A0A939MHZ2_9MICO</name>
<dbReference type="PANTHER" id="PTHR30204">
    <property type="entry name" value="REDOX-CYCLING DRUG-SENSING TRANSCRIPTIONAL ACTIVATOR SOXR"/>
    <property type="match status" value="1"/>
</dbReference>
<dbReference type="Proteomes" id="UP000664382">
    <property type="component" value="Unassembled WGS sequence"/>
</dbReference>
<evidence type="ECO:0000256" key="2">
    <source>
        <dbReference type="ARBA" id="ARBA00023015"/>
    </source>
</evidence>
<dbReference type="PROSITE" id="PS50937">
    <property type="entry name" value="HTH_MERR_2"/>
    <property type="match status" value="1"/>
</dbReference>
<dbReference type="PANTHER" id="PTHR30204:SF69">
    <property type="entry name" value="MERR-FAMILY TRANSCRIPTIONAL REGULATOR"/>
    <property type="match status" value="1"/>
</dbReference>
<dbReference type="SMART" id="SM00422">
    <property type="entry name" value="HTH_MERR"/>
    <property type="match status" value="1"/>
</dbReference>
<keyword evidence="1" id="KW-0678">Repressor</keyword>
<proteinExistence type="predicted"/>
<dbReference type="RefSeq" id="WP_208095811.1">
    <property type="nucleotide sequence ID" value="NZ_JAGDYM010000004.1"/>
</dbReference>
<evidence type="ECO:0000259" key="5">
    <source>
        <dbReference type="PROSITE" id="PS50937"/>
    </source>
</evidence>
<gene>
    <name evidence="6" type="ORF">J4H92_03085</name>
</gene>
<keyword evidence="3" id="KW-0238">DNA-binding</keyword>
<keyword evidence="7" id="KW-1185">Reference proteome</keyword>
<organism evidence="6 7">
    <name type="scientific">Leucobacter weissii</name>
    <dbReference type="NCBI Taxonomy" id="1983706"/>
    <lineage>
        <taxon>Bacteria</taxon>
        <taxon>Bacillati</taxon>
        <taxon>Actinomycetota</taxon>
        <taxon>Actinomycetes</taxon>
        <taxon>Micrococcales</taxon>
        <taxon>Microbacteriaceae</taxon>
        <taxon>Leucobacter</taxon>
    </lineage>
</organism>
<dbReference type="GO" id="GO:0003677">
    <property type="term" value="F:DNA binding"/>
    <property type="evidence" value="ECO:0007669"/>
    <property type="project" value="UniProtKB-KW"/>
</dbReference>
<dbReference type="Gene3D" id="1.10.1660.10">
    <property type="match status" value="1"/>
</dbReference>
<sequence length="114" mass="13013">MERRTGVTSRMLRYYEQQELLRPGRGANGYREYTESEVEQVVMIRDLSSSGIPTRMIRIILDRRSGRVAWTEACDDILAGLIRDQIADLDARITCLSSSRESLSRFLLSARGAE</sequence>
<feature type="domain" description="HTH merR-type" evidence="5">
    <location>
        <begin position="1"/>
        <end position="63"/>
    </location>
</feature>
<evidence type="ECO:0000313" key="6">
    <source>
        <dbReference type="EMBL" id="MBO1900931.1"/>
    </source>
</evidence>
<dbReference type="Pfam" id="PF13411">
    <property type="entry name" value="MerR_1"/>
    <property type="match status" value="1"/>
</dbReference>
<dbReference type="AlphaFoldDB" id="A0A939MHZ2"/>
<dbReference type="EMBL" id="JAGDYM010000004">
    <property type="protein sequence ID" value="MBO1900931.1"/>
    <property type="molecule type" value="Genomic_DNA"/>
</dbReference>
<keyword evidence="2" id="KW-0805">Transcription regulation</keyword>
<comment type="caution">
    <text evidence="6">The sequence shown here is derived from an EMBL/GenBank/DDBJ whole genome shotgun (WGS) entry which is preliminary data.</text>
</comment>
<evidence type="ECO:0000256" key="1">
    <source>
        <dbReference type="ARBA" id="ARBA00022491"/>
    </source>
</evidence>
<dbReference type="InterPro" id="IPR047057">
    <property type="entry name" value="MerR_fam"/>
</dbReference>
<accession>A0A939MHZ2</accession>
<evidence type="ECO:0000256" key="3">
    <source>
        <dbReference type="ARBA" id="ARBA00023125"/>
    </source>
</evidence>
<protein>
    <submittedName>
        <fullName evidence="6">MerR family transcriptional regulator</fullName>
    </submittedName>
</protein>
<dbReference type="InterPro" id="IPR000551">
    <property type="entry name" value="MerR-type_HTH_dom"/>
</dbReference>
<keyword evidence="4" id="KW-0804">Transcription</keyword>